<feature type="compositionally biased region" description="Basic and acidic residues" evidence="18">
    <location>
        <begin position="376"/>
        <end position="404"/>
    </location>
</feature>
<accession>A0AAJ0DGU8</accession>
<dbReference type="GO" id="GO:0003697">
    <property type="term" value="F:single-stranded DNA binding"/>
    <property type="evidence" value="ECO:0007669"/>
    <property type="project" value="UniProtKB-UniRule"/>
</dbReference>
<evidence type="ECO:0000256" key="2">
    <source>
        <dbReference type="ARBA" id="ARBA00004123"/>
    </source>
</evidence>
<feature type="compositionally biased region" description="Acidic residues" evidence="18">
    <location>
        <begin position="152"/>
        <end position="173"/>
    </location>
</feature>
<dbReference type="InterPro" id="IPR013083">
    <property type="entry name" value="Znf_RING/FYVE/PHD"/>
</dbReference>
<dbReference type="InterPro" id="IPR039577">
    <property type="entry name" value="Rad18"/>
</dbReference>
<dbReference type="InterPro" id="IPR003034">
    <property type="entry name" value="SAP_dom"/>
</dbReference>
<dbReference type="InterPro" id="IPR017907">
    <property type="entry name" value="Znf_RING_CS"/>
</dbReference>
<evidence type="ECO:0000256" key="12">
    <source>
        <dbReference type="ARBA" id="ARBA00022833"/>
    </source>
</evidence>
<sequence length="510" mass="56586">MDDAFDIPDPTDWLETPLKDFSPLENSLHCDICKEFYDTPMITSCCHTFCSKCIRTCLSANGKCPSCQAADQASKLRNNCIMQTVVEQFLVARPAALDVARKEQQVGEQAKKPGKRKRTVLDSDDVAQEERSGRMTRRKSKRIAASQTSEPETIEIEDSDAEDGDEAYAPEKEADDGLMECLFGCGKRIKPEEMDTHLDRCEQEKREASKAKSRTPVNITNHRPPAAPDKPAPERISELNVSLLNDKKLRQKLEDAGIPSWGARQLVIKRHTEWVNIWNANCDSGGKKSQRELLRDLDSWERTQGGRAPNQNGPSSSIMRKDFDGVGWASNNRQDFSRLIADAKRKKSNPSAEQPATKAVDMVDAEPQSANGVHMDGSDDLRPQPLSDQKHHLPDDNEQPDRSYENNAEALSSIRDKVEATNEGRHYEPQINAGFEPATTNGDHDPTTSTEAPTTTPVGVEHEALLLSSHWGSTRKDEHLSAHLPSSPVKVPMFAVPARPFSDVDGGNVS</sequence>
<dbReference type="SUPFAM" id="SSF57850">
    <property type="entry name" value="RING/U-box"/>
    <property type="match status" value="1"/>
</dbReference>
<dbReference type="FunFam" id="3.30.40.10:FF:000172">
    <property type="entry name" value="E3 ubiquitin-protein ligase RAD18"/>
    <property type="match status" value="1"/>
</dbReference>
<evidence type="ECO:0000256" key="9">
    <source>
        <dbReference type="ARBA" id="ARBA00022763"/>
    </source>
</evidence>
<dbReference type="PROSITE" id="PS50800">
    <property type="entry name" value="SAP"/>
    <property type="match status" value="1"/>
</dbReference>
<evidence type="ECO:0000256" key="10">
    <source>
        <dbReference type="ARBA" id="ARBA00022771"/>
    </source>
</evidence>
<evidence type="ECO:0000256" key="11">
    <source>
        <dbReference type="ARBA" id="ARBA00022786"/>
    </source>
</evidence>
<evidence type="ECO:0000259" key="20">
    <source>
        <dbReference type="PROSITE" id="PS50800"/>
    </source>
</evidence>
<keyword evidence="7 17" id="KW-0808">Transferase</keyword>
<keyword evidence="21" id="KW-0012">Acyltransferase</keyword>
<dbReference type="EMBL" id="JAWDJX010000015">
    <property type="protein sequence ID" value="KAK3053677.1"/>
    <property type="molecule type" value="Genomic_DNA"/>
</dbReference>
<dbReference type="Pfam" id="PF13923">
    <property type="entry name" value="zf-C3HC4_2"/>
    <property type="match status" value="1"/>
</dbReference>
<feature type="region of interest" description="Disordered" evidence="18">
    <location>
        <begin position="300"/>
        <end position="326"/>
    </location>
</feature>
<evidence type="ECO:0000256" key="18">
    <source>
        <dbReference type="SAM" id="MobiDB-lite"/>
    </source>
</evidence>
<dbReference type="InterPro" id="IPR001841">
    <property type="entry name" value="Znf_RING"/>
</dbReference>
<dbReference type="GO" id="GO:0006301">
    <property type="term" value="P:DNA damage tolerance"/>
    <property type="evidence" value="ECO:0007669"/>
    <property type="project" value="InterPro"/>
</dbReference>
<evidence type="ECO:0000313" key="22">
    <source>
        <dbReference type="Proteomes" id="UP001271007"/>
    </source>
</evidence>
<dbReference type="NCBIfam" id="TIGR00599">
    <property type="entry name" value="rad18"/>
    <property type="match status" value="1"/>
</dbReference>
<evidence type="ECO:0000256" key="14">
    <source>
        <dbReference type="ARBA" id="ARBA00023204"/>
    </source>
</evidence>
<reference evidence="21" key="1">
    <citation type="submission" date="2023-04" db="EMBL/GenBank/DDBJ databases">
        <title>Black Yeasts Isolated from many extreme environments.</title>
        <authorList>
            <person name="Coleine C."/>
            <person name="Stajich J.E."/>
            <person name="Selbmann L."/>
        </authorList>
    </citation>
    <scope>NUCLEOTIDE SEQUENCE</scope>
    <source>
        <strain evidence="21">CCFEE 5312</strain>
    </source>
</reference>
<dbReference type="GO" id="GO:0097505">
    <property type="term" value="C:Rad6-Rad18 complex"/>
    <property type="evidence" value="ECO:0007669"/>
    <property type="project" value="TreeGrafter"/>
</dbReference>
<evidence type="ECO:0000256" key="6">
    <source>
        <dbReference type="ARBA" id="ARBA00015551"/>
    </source>
</evidence>
<comment type="subcellular location">
    <subcellularLocation>
        <location evidence="2 17">Nucleus</location>
    </subcellularLocation>
</comment>
<dbReference type="SMART" id="SM00184">
    <property type="entry name" value="RING"/>
    <property type="match status" value="1"/>
</dbReference>
<dbReference type="PANTHER" id="PTHR14134">
    <property type="entry name" value="E3 UBIQUITIN-PROTEIN LIGASE RAD18"/>
    <property type="match status" value="1"/>
</dbReference>
<keyword evidence="14 17" id="KW-0234">DNA repair</keyword>
<keyword evidence="12 17" id="KW-0862">Zinc</keyword>
<feature type="region of interest" description="Disordered" evidence="18">
    <location>
        <begin position="103"/>
        <end position="173"/>
    </location>
</feature>
<proteinExistence type="inferred from homology"/>
<feature type="region of interest" description="Disordered" evidence="18">
    <location>
        <begin position="343"/>
        <end position="362"/>
    </location>
</feature>
<keyword evidence="15 17" id="KW-0539">Nucleus</keyword>
<comment type="subunit">
    <text evidence="17">Interacts with E2 UBC2, forming a complex with ubiquitin ligase activity.</text>
</comment>
<comment type="similarity">
    <text evidence="4 17">Belongs to the RAD18 family.</text>
</comment>
<keyword evidence="10 16" id="KW-0863">Zinc-finger</keyword>
<comment type="pathway">
    <text evidence="3 17">Protein modification; protein ubiquitination.</text>
</comment>
<evidence type="ECO:0000259" key="19">
    <source>
        <dbReference type="PROSITE" id="PS50089"/>
    </source>
</evidence>
<dbReference type="AlphaFoldDB" id="A0AAJ0DGU8"/>
<dbReference type="InterPro" id="IPR004580">
    <property type="entry name" value="Rad18_fungi"/>
</dbReference>
<evidence type="ECO:0000256" key="8">
    <source>
        <dbReference type="ARBA" id="ARBA00022723"/>
    </source>
</evidence>
<evidence type="ECO:0000313" key="21">
    <source>
        <dbReference type="EMBL" id="KAK3053677.1"/>
    </source>
</evidence>
<dbReference type="GO" id="GO:0006281">
    <property type="term" value="P:DNA repair"/>
    <property type="evidence" value="ECO:0007669"/>
    <property type="project" value="UniProtKB-KW"/>
</dbReference>
<feature type="region of interest" description="Disordered" evidence="18">
    <location>
        <begin position="427"/>
        <end position="455"/>
    </location>
</feature>
<evidence type="ECO:0000256" key="13">
    <source>
        <dbReference type="ARBA" id="ARBA00023125"/>
    </source>
</evidence>
<feature type="compositionally biased region" description="Polar residues" evidence="18">
    <location>
        <begin position="309"/>
        <end position="318"/>
    </location>
</feature>
<dbReference type="SMART" id="SM00513">
    <property type="entry name" value="SAP"/>
    <property type="match status" value="1"/>
</dbReference>
<dbReference type="PROSITE" id="PS50089">
    <property type="entry name" value="ZF_RING_2"/>
    <property type="match status" value="1"/>
</dbReference>
<feature type="domain" description="RING-type" evidence="19">
    <location>
        <begin position="30"/>
        <end position="68"/>
    </location>
</feature>
<dbReference type="GO" id="GO:0061630">
    <property type="term" value="F:ubiquitin protein ligase activity"/>
    <property type="evidence" value="ECO:0007669"/>
    <property type="project" value="UniProtKB-UniRule"/>
</dbReference>
<evidence type="ECO:0000256" key="15">
    <source>
        <dbReference type="ARBA" id="ARBA00023242"/>
    </source>
</evidence>
<keyword evidence="13 17" id="KW-0238">DNA-binding</keyword>
<dbReference type="PANTHER" id="PTHR14134:SF2">
    <property type="entry name" value="E3 UBIQUITIN-PROTEIN LIGASE RAD18"/>
    <property type="match status" value="1"/>
</dbReference>
<keyword evidence="22" id="KW-1185">Reference proteome</keyword>
<feature type="region of interest" description="Disordered" evidence="18">
    <location>
        <begin position="202"/>
        <end position="233"/>
    </location>
</feature>
<evidence type="ECO:0000256" key="3">
    <source>
        <dbReference type="ARBA" id="ARBA00004906"/>
    </source>
</evidence>
<name>A0AAJ0DGU8_9PEZI</name>
<evidence type="ECO:0000256" key="4">
    <source>
        <dbReference type="ARBA" id="ARBA00009506"/>
    </source>
</evidence>
<dbReference type="EC" id="2.3.2.27" evidence="5 17"/>
<keyword evidence="11 17" id="KW-0833">Ubl conjugation pathway</keyword>
<comment type="caution">
    <text evidence="21">The sequence shown here is derived from an EMBL/GenBank/DDBJ whole genome shotgun (WGS) entry which is preliminary data.</text>
</comment>
<comment type="function">
    <text evidence="17">E3 RING-finger protein, member of the UBC2/RAD6 epistasis group. Associates to the E2 ubiquitin conjugating enzyme UBC2/RAD6 to form the UBC2-RAD18 ubiquitin ligase complex involved in postreplicative repair (PRR) of damaged DNA.</text>
</comment>
<evidence type="ECO:0000256" key="1">
    <source>
        <dbReference type="ARBA" id="ARBA00000900"/>
    </source>
</evidence>
<dbReference type="GO" id="GO:0008270">
    <property type="term" value="F:zinc ion binding"/>
    <property type="evidence" value="ECO:0007669"/>
    <property type="project" value="UniProtKB-KW"/>
</dbReference>
<protein>
    <recommendedName>
        <fullName evidence="6 17">Postreplication repair E3 ubiquitin-protein ligase RAD18</fullName>
        <ecNumber evidence="5 17">2.3.2.27</ecNumber>
    </recommendedName>
    <alternativeName>
        <fullName evidence="17">RING-type E3 ubiquitin transferase RAD18</fullName>
    </alternativeName>
</protein>
<dbReference type="Gene3D" id="3.30.40.10">
    <property type="entry name" value="Zinc/RING finger domain, C3HC4 (zinc finger)"/>
    <property type="match status" value="1"/>
</dbReference>
<dbReference type="Proteomes" id="UP001271007">
    <property type="component" value="Unassembled WGS sequence"/>
</dbReference>
<evidence type="ECO:0000256" key="17">
    <source>
        <dbReference type="RuleBase" id="RU368093"/>
    </source>
</evidence>
<comment type="catalytic activity">
    <reaction evidence="1 17">
        <text>S-ubiquitinyl-[E2 ubiquitin-conjugating enzyme]-L-cysteine + [acceptor protein]-L-lysine = [E2 ubiquitin-conjugating enzyme]-L-cysteine + N(6)-ubiquitinyl-[acceptor protein]-L-lysine.</text>
        <dbReference type="EC" id="2.3.2.27"/>
    </reaction>
</comment>
<keyword evidence="9 17" id="KW-0227">DNA damage</keyword>
<keyword evidence="8 17" id="KW-0479">Metal-binding</keyword>
<evidence type="ECO:0000256" key="5">
    <source>
        <dbReference type="ARBA" id="ARBA00012483"/>
    </source>
</evidence>
<dbReference type="GO" id="GO:0005634">
    <property type="term" value="C:nucleus"/>
    <property type="evidence" value="ECO:0007669"/>
    <property type="project" value="UniProtKB-SubCell"/>
</dbReference>
<organism evidence="21 22">
    <name type="scientific">Extremus antarcticus</name>
    <dbReference type="NCBI Taxonomy" id="702011"/>
    <lineage>
        <taxon>Eukaryota</taxon>
        <taxon>Fungi</taxon>
        <taxon>Dikarya</taxon>
        <taxon>Ascomycota</taxon>
        <taxon>Pezizomycotina</taxon>
        <taxon>Dothideomycetes</taxon>
        <taxon>Dothideomycetidae</taxon>
        <taxon>Mycosphaerellales</taxon>
        <taxon>Extremaceae</taxon>
        <taxon>Extremus</taxon>
    </lineage>
</organism>
<evidence type="ECO:0000256" key="16">
    <source>
        <dbReference type="PROSITE-ProRule" id="PRU00175"/>
    </source>
</evidence>
<gene>
    <name evidence="21" type="primary">RAD18</name>
    <name evidence="21" type="ORF">LTR09_005421</name>
</gene>
<dbReference type="GO" id="GO:0006513">
    <property type="term" value="P:protein monoubiquitination"/>
    <property type="evidence" value="ECO:0007669"/>
    <property type="project" value="InterPro"/>
</dbReference>
<evidence type="ECO:0000256" key="7">
    <source>
        <dbReference type="ARBA" id="ARBA00022679"/>
    </source>
</evidence>
<feature type="domain" description="SAP" evidence="20">
    <location>
        <begin position="241"/>
        <end position="275"/>
    </location>
</feature>
<dbReference type="PROSITE" id="PS00518">
    <property type="entry name" value="ZF_RING_1"/>
    <property type="match status" value="1"/>
</dbReference>
<feature type="region of interest" description="Disordered" evidence="18">
    <location>
        <begin position="369"/>
        <end position="410"/>
    </location>
</feature>